<dbReference type="Gene3D" id="1.10.340.70">
    <property type="match status" value="1"/>
</dbReference>
<dbReference type="FunFam" id="3.30.70.270:FF:000026">
    <property type="entry name" value="Transposon Ty3-G Gag-Pol polyprotein"/>
    <property type="match status" value="1"/>
</dbReference>
<keyword evidence="9" id="KW-0695">RNA-directed DNA polymerase</keyword>
<dbReference type="SUPFAM" id="SSF56672">
    <property type="entry name" value="DNA/RNA polymerases"/>
    <property type="match status" value="1"/>
</dbReference>
<evidence type="ECO:0000256" key="11">
    <source>
        <dbReference type="ARBA" id="ARBA00023268"/>
    </source>
</evidence>
<dbReference type="Gene3D" id="3.30.420.10">
    <property type="entry name" value="Ribonuclease H-like superfamily/Ribonuclease H"/>
    <property type="match status" value="1"/>
</dbReference>
<dbReference type="Gene3D" id="3.10.10.10">
    <property type="entry name" value="HIV Type 1 Reverse Transcriptase, subunit A, domain 1"/>
    <property type="match status" value="1"/>
</dbReference>
<dbReference type="FunFam" id="3.30.420.10:FF:000063">
    <property type="entry name" value="Retrovirus-related Pol polyprotein from transposon 297-like Protein"/>
    <property type="match status" value="1"/>
</dbReference>
<evidence type="ECO:0000256" key="7">
    <source>
        <dbReference type="ARBA" id="ARBA00022759"/>
    </source>
</evidence>
<keyword evidence="6" id="KW-0064">Aspartyl protease</keyword>
<dbReference type="SUPFAM" id="SSF50630">
    <property type="entry name" value="Acid proteases"/>
    <property type="match status" value="1"/>
</dbReference>
<dbReference type="GO" id="GO:0004190">
    <property type="term" value="F:aspartic-type endopeptidase activity"/>
    <property type="evidence" value="ECO:0007669"/>
    <property type="project" value="UniProtKB-KW"/>
</dbReference>
<dbReference type="FunFam" id="1.10.340.70:FF:000003">
    <property type="entry name" value="Protein CBG25708"/>
    <property type="match status" value="1"/>
</dbReference>
<evidence type="ECO:0000256" key="6">
    <source>
        <dbReference type="ARBA" id="ARBA00022750"/>
    </source>
</evidence>
<evidence type="ECO:0000256" key="8">
    <source>
        <dbReference type="ARBA" id="ARBA00022801"/>
    </source>
</evidence>
<evidence type="ECO:0000313" key="18">
    <source>
        <dbReference type="Proteomes" id="UP001314205"/>
    </source>
</evidence>
<dbReference type="FunFam" id="3.10.20.370:FF:000001">
    <property type="entry name" value="Retrovirus-related Pol polyprotein from transposon 17.6-like protein"/>
    <property type="match status" value="1"/>
</dbReference>
<dbReference type="Pfam" id="PF17921">
    <property type="entry name" value="Integrase_H2C2"/>
    <property type="match status" value="1"/>
</dbReference>
<dbReference type="InterPro" id="IPR041588">
    <property type="entry name" value="Integrase_H2C2"/>
</dbReference>
<dbReference type="InterPro" id="IPR001995">
    <property type="entry name" value="Peptidase_A2_cat"/>
</dbReference>
<evidence type="ECO:0000256" key="2">
    <source>
        <dbReference type="ARBA" id="ARBA00022670"/>
    </source>
</evidence>
<gene>
    <name evidence="17" type="ORF">PARMNEM_LOCUS17324</name>
</gene>
<dbReference type="GO" id="GO:0008270">
    <property type="term" value="F:zinc ion binding"/>
    <property type="evidence" value="ECO:0007669"/>
    <property type="project" value="UniProtKB-KW"/>
</dbReference>
<keyword evidence="4" id="KW-0548">Nucleotidyltransferase</keyword>
<keyword evidence="7" id="KW-0255">Endonuclease</keyword>
<dbReference type="PROSITE" id="PS50878">
    <property type="entry name" value="RT_POL"/>
    <property type="match status" value="1"/>
</dbReference>
<dbReference type="InterPro" id="IPR021109">
    <property type="entry name" value="Peptidase_aspartic_dom_sf"/>
</dbReference>
<sequence>MATTQFGILSIFDHNVQSWNTYKGRLTQWFIANNITSATDVRGEKRRAILLSALSDGTYQLASDLALPKEVQEVSFEDILNILDRHFTPKRHGFSERSTFYSAKQHPGESHVQWAARLRGLTAHCSFSNVEEALRDRFVMGMLPGPEREKLFAQELAELSLTKAVELAETVRCARIAASTSASGYAAAVLPDIKEDQLLKITEGAPNSKRVEKCSVCGRSNHSSAKCRFAQYKCKKCNKKGHLQKMCKLNYVEVKEVDESGDDGKLFNVHSRNGEPIIELVTINGIPLKFEIDSGSAVSVISKDTYDLYFNSIPLQRSAKKLTSYTGNNINSAGLIRVPVIYSGQTAELNVYVVPGGGPPLLGRDFMSIFKIKLVKCNFVSNTENIMLKFQQQYPEVFSDNLGAFNKYKVKLQLKPNSQPIFFKARPVAFSLKNKIDEEIDRLVDLGILKPVEYSEYASFIVPVLKRNGTVRLCADYSVSINKQLIVEQYPLPSINELFAKLHGGQQFSKIDLSMAYNQFILDDDSQKITCVNTHRGLYKYTRMVFGLSSAPSIFQRAMDCVLSGLDGVLCLLDDILITGKNDTEHLERLHAVFNRLRDAGLVVQKEKCEFFQEEVNYLGYTIDKYGLKKSHEKVKAIVKAPVPTNTNKLQSFLGLVNYYRNFVKNASSILSPLYDLLKKGTQWCWSRVHSDAFNKIKKCLASETVLVHFNPNNKIILTVDASPTGLGAVLSQVDSDGVERPISFASRTLNTSEKRYSQIQKEATAIIFGVRRFHQYLYGRSEPFILRTDHKPLITIFGPYKGIPEVSANRLQRYALFLSGYNYRIEYIRSVDNCADYLSRASLPDITGDAGSSVNSDGSSIHIGADTLDRASYINFVTDGSLPVTRNILRDVTSKDNVLNKVKKYVMDGWPRKLYDINIKPYFLCKTQLSFEDGCLMRGHKIVLPERLRFKILSELHNSHLGVVKTKAEARSRFWFPGIDTAIEKMIGSCKICTQLRHSPPRTPISPWKYPPLPFYRIHMDFLGPFHGHMYLVIVDAYTKWVEVYEVPSTSSSVIEKLYEYISRFGLPQTIVTDNAATFTSYEFKNFCMVNGITHVTSPPYHPASNGQAEGYVKIVKKGLKSCLLSINNNNKKEYKLKLLKFLFDYRNSLHSTTSLSPAQLVFGHKLRSRLDLMSHVIPPSSTSLENKVQNKQYLQIKAHGGKYAKPFETGAKVLYKKFKNNNTYNWCRGVVIKRIGKVTYIIKDIYTSASVKKHKNQIMRDQGPCHDEQQNFDIDFDRQNLTDNTRKENITMPASDEPQTTCGEEELVQNDEMNILTLASQYICENVIYVHKNKSSFTKISDIHSVNTRNRHKLVVPVTRLHRVSNSLIKFQKIYEI</sequence>
<dbReference type="Pfam" id="PF00665">
    <property type="entry name" value="rve"/>
    <property type="match status" value="1"/>
</dbReference>
<keyword evidence="10" id="KW-0238">DNA-binding</keyword>
<evidence type="ECO:0000259" key="13">
    <source>
        <dbReference type="PROSITE" id="PS50158"/>
    </source>
</evidence>
<name>A0AAV1LSB5_9NEOP</name>
<dbReference type="GO" id="GO:0003964">
    <property type="term" value="F:RNA-directed DNA polymerase activity"/>
    <property type="evidence" value="ECO:0007669"/>
    <property type="project" value="UniProtKB-KW"/>
</dbReference>
<dbReference type="Pfam" id="PF00078">
    <property type="entry name" value="RVT_1"/>
    <property type="match status" value="1"/>
</dbReference>
<feature type="domain" description="Reverse transcriptase" evidence="15">
    <location>
        <begin position="445"/>
        <end position="623"/>
    </location>
</feature>
<proteinExistence type="predicted"/>
<keyword evidence="5" id="KW-0540">Nuclease</keyword>
<dbReference type="InterPro" id="IPR036875">
    <property type="entry name" value="Znf_CCHC_sf"/>
</dbReference>
<organism evidence="17 18">
    <name type="scientific">Parnassius mnemosyne</name>
    <name type="common">clouded apollo</name>
    <dbReference type="NCBI Taxonomy" id="213953"/>
    <lineage>
        <taxon>Eukaryota</taxon>
        <taxon>Metazoa</taxon>
        <taxon>Ecdysozoa</taxon>
        <taxon>Arthropoda</taxon>
        <taxon>Hexapoda</taxon>
        <taxon>Insecta</taxon>
        <taxon>Pterygota</taxon>
        <taxon>Neoptera</taxon>
        <taxon>Endopterygota</taxon>
        <taxon>Lepidoptera</taxon>
        <taxon>Glossata</taxon>
        <taxon>Ditrysia</taxon>
        <taxon>Papilionoidea</taxon>
        <taxon>Papilionidae</taxon>
        <taxon>Parnassiinae</taxon>
        <taxon>Parnassini</taxon>
        <taxon>Parnassius</taxon>
        <taxon>Driopa</taxon>
    </lineage>
</organism>
<dbReference type="GO" id="GO:0006508">
    <property type="term" value="P:proteolysis"/>
    <property type="evidence" value="ECO:0007669"/>
    <property type="project" value="UniProtKB-KW"/>
</dbReference>
<accession>A0AAV1LSB5</accession>
<keyword evidence="3" id="KW-0808">Transferase</keyword>
<dbReference type="CDD" id="cd09274">
    <property type="entry name" value="RNase_HI_RT_Ty3"/>
    <property type="match status" value="1"/>
</dbReference>
<dbReference type="EC" id="2.7.7.49" evidence="1"/>
<dbReference type="InterPro" id="IPR001878">
    <property type="entry name" value="Znf_CCHC"/>
</dbReference>
<evidence type="ECO:0000256" key="1">
    <source>
        <dbReference type="ARBA" id="ARBA00012493"/>
    </source>
</evidence>
<reference evidence="17 18" key="1">
    <citation type="submission" date="2023-11" db="EMBL/GenBank/DDBJ databases">
        <authorList>
            <person name="Hedman E."/>
            <person name="Englund M."/>
            <person name="Stromberg M."/>
            <person name="Nyberg Akerstrom W."/>
            <person name="Nylinder S."/>
            <person name="Jareborg N."/>
            <person name="Kallberg Y."/>
            <person name="Kronander E."/>
        </authorList>
    </citation>
    <scope>NUCLEOTIDE SEQUENCE [LARGE SCALE GENOMIC DNA]</scope>
</reference>
<evidence type="ECO:0000256" key="4">
    <source>
        <dbReference type="ARBA" id="ARBA00022695"/>
    </source>
</evidence>
<dbReference type="Gene3D" id="4.10.60.10">
    <property type="entry name" value="Zinc finger, CCHC-type"/>
    <property type="match status" value="1"/>
</dbReference>
<keyword evidence="12" id="KW-0479">Metal-binding</keyword>
<dbReference type="GO" id="GO:0004519">
    <property type="term" value="F:endonuclease activity"/>
    <property type="evidence" value="ECO:0007669"/>
    <property type="project" value="UniProtKB-KW"/>
</dbReference>
<evidence type="ECO:0000313" key="17">
    <source>
        <dbReference type="EMBL" id="CAK1598325.1"/>
    </source>
</evidence>
<keyword evidence="11" id="KW-0511">Multifunctional enzyme</keyword>
<dbReference type="InterPro" id="IPR000477">
    <property type="entry name" value="RT_dom"/>
</dbReference>
<evidence type="ECO:0000259" key="15">
    <source>
        <dbReference type="PROSITE" id="PS50878"/>
    </source>
</evidence>
<feature type="domain" description="Integrase catalytic" evidence="16">
    <location>
        <begin position="1011"/>
        <end position="1167"/>
    </location>
</feature>
<dbReference type="SUPFAM" id="SSF57756">
    <property type="entry name" value="Retrovirus zinc finger-like domains"/>
    <property type="match status" value="1"/>
</dbReference>
<dbReference type="GO" id="GO:0003677">
    <property type="term" value="F:DNA binding"/>
    <property type="evidence" value="ECO:0007669"/>
    <property type="project" value="UniProtKB-KW"/>
</dbReference>
<protein>
    <recommendedName>
        <fullName evidence="1">RNA-directed DNA polymerase</fullName>
        <ecNumber evidence="1">2.7.7.49</ecNumber>
    </recommendedName>
</protein>
<dbReference type="Gene3D" id="3.30.70.270">
    <property type="match status" value="2"/>
</dbReference>
<evidence type="ECO:0000256" key="3">
    <source>
        <dbReference type="ARBA" id="ARBA00022679"/>
    </source>
</evidence>
<dbReference type="EMBL" id="CAVLGL010000104">
    <property type="protein sequence ID" value="CAK1598325.1"/>
    <property type="molecule type" value="Genomic_DNA"/>
</dbReference>
<dbReference type="PROSITE" id="PS50175">
    <property type="entry name" value="ASP_PROT_RETROV"/>
    <property type="match status" value="1"/>
</dbReference>
<dbReference type="InterPro" id="IPR041577">
    <property type="entry name" value="RT_RNaseH_2"/>
</dbReference>
<keyword evidence="2" id="KW-0645">Protease</keyword>
<dbReference type="InterPro" id="IPR043502">
    <property type="entry name" value="DNA/RNA_pol_sf"/>
</dbReference>
<dbReference type="PANTHER" id="PTHR37984:SF5">
    <property type="entry name" value="PROTEIN NYNRIN-LIKE"/>
    <property type="match status" value="1"/>
</dbReference>
<keyword evidence="12" id="KW-0862">Zinc</keyword>
<dbReference type="InterPro" id="IPR012337">
    <property type="entry name" value="RNaseH-like_sf"/>
</dbReference>
<feature type="domain" description="CCHC-type" evidence="13">
    <location>
        <begin position="233"/>
        <end position="248"/>
    </location>
</feature>
<evidence type="ECO:0000259" key="16">
    <source>
        <dbReference type="PROSITE" id="PS50994"/>
    </source>
</evidence>
<dbReference type="InterPro" id="IPR043128">
    <property type="entry name" value="Rev_trsase/Diguanyl_cyclase"/>
</dbReference>
<dbReference type="GO" id="GO:0042575">
    <property type="term" value="C:DNA polymerase complex"/>
    <property type="evidence" value="ECO:0007669"/>
    <property type="project" value="UniProtKB-ARBA"/>
</dbReference>
<feature type="domain" description="Peptidase A2" evidence="14">
    <location>
        <begin position="288"/>
        <end position="366"/>
    </location>
</feature>
<dbReference type="CDD" id="cd01647">
    <property type="entry name" value="RT_LTR"/>
    <property type="match status" value="1"/>
</dbReference>
<evidence type="ECO:0000259" key="14">
    <source>
        <dbReference type="PROSITE" id="PS50175"/>
    </source>
</evidence>
<dbReference type="InterPro" id="IPR001584">
    <property type="entry name" value="Integrase_cat-core"/>
</dbReference>
<dbReference type="SMART" id="SM00343">
    <property type="entry name" value="ZnF_C2HC"/>
    <property type="match status" value="2"/>
</dbReference>
<keyword evidence="8" id="KW-0378">Hydrolase</keyword>
<dbReference type="SUPFAM" id="SSF53098">
    <property type="entry name" value="Ribonuclease H-like"/>
    <property type="match status" value="1"/>
</dbReference>
<keyword evidence="18" id="KW-1185">Reference proteome</keyword>
<evidence type="ECO:0000256" key="5">
    <source>
        <dbReference type="ARBA" id="ARBA00022722"/>
    </source>
</evidence>
<dbReference type="GO" id="GO:0015074">
    <property type="term" value="P:DNA integration"/>
    <property type="evidence" value="ECO:0007669"/>
    <property type="project" value="InterPro"/>
</dbReference>
<evidence type="ECO:0000256" key="10">
    <source>
        <dbReference type="ARBA" id="ARBA00023125"/>
    </source>
</evidence>
<dbReference type="InterPro" id="IPR050951">
    <property type="entry name" value="Retrovirus_Pol_polyprotein"/>
</dbReference>
<dbReference type="PROSITE" id="PS50158">
    <property type="entry name" value="ZF_CCHC"/>
    <property type="match status" value="1"/>
</dbReference>
<keyword evidence="12" id="KW-0863">Zinc-finger</keyword>
<comment type="caution">
    <text evidence="17">The sequence shown here is derived from an EMBL/GenBank/DDBJ whole genome shotgun (WGS) entry which is preliminary data.</text>
</comment>
<dbReference type="Proteomes" id="UP001314205">
    <property type="component" value="Unassembled WGS sequence"/>
</dbReference>
<dbReference type="Gene3D" id="2.40.70.10">
    <property type="entry name" value="Acid Proteases"/>
    <property type="match status" value="1"/>
</dbReference>
<dbReference type="Pfam" id="PF17919">
    <property type="entry name" value="RT_RNaseH_2"/>
    <property type="match status" value="1"/>
</dbReference>
<dbReference type="InterPro" id="IPR036397">
    <property type="entry name" value="RNaseH_sf"/>
</dbReference>
<evidence type="ECO:0000256" key="12">
    <source>
        <dbReference type="PROSITE-ProRule" id="PRU00047"/>
    </source>
</evidence>
<dbReference type="PROSITE" id="PS50994">
    <property type="entry name" value="INTEGRASE"/>
    <property type="match status" value="1"/>
</dbReference>
<dbReference type="PANTHER" id="PTHR37984">
    <property type="entry name" value="PROTEIN CBG26694"/>
    <property type="match status" value="1"/>
</dbReference>
<evidence type="ECO:0000256" key="9">
    <source>
        <dbReference type="ARBA" id="ARBA00022918"/>
    </source>
</evidence>